<sequence length="533" mass="58878">MSGTTSISEAGGEKTTPSSDRPKQTYQPAQDLILDIATGISVGLEDYSKTTELVPQIVQPYELVLVVGGTSYSIVVVQNFIEGTELKNTLLSLSLEGSKSIGADWKSSWKDFEDEALFAGVKFSDLSQKELDGLVHKFVRKVTQQIFDLLDGLKIRPSQIGRITCSVAGPVENGSFSSTNMKIPFTAVQLAERIRNAFNREKKVEILRSIVRVNGAPSVEAFQAVSAELNIVDELSPSSEIFNDGLCALAGEVAHDRGKLRNSKKGIAVIIGTGIGGAGYSCLAKEFGHCVLYNTETHKYEWKSIKELEELGSFNGDWLKAPAGYQYFEHRASGPFGAIRFIKSLYEQNAELLKAFANLPCNDTTISFERLKELALLPEEDVDQWAEKTSDHMIRPIVGFIKDSREKYINGDVFDDSEMGSLRSYANDYALKWFKEIGQGLNCIHSQFPNHDIVLVSGISEFFHHKQEDPSIKVTDFLDRVQSEIDGLEEGQLSVSEISARDREGIGASVLHALKRVKGVSSDKLSKMLFPKP</sequence>
<dbReference type="PRINTS" id="PR00475">
    <property type="entry name" value="HEXOKINASE"/>
</dbReference>
<dbReference type="EMBL" id="JAAZON010000690">
    <property type="protein sequence ID" value="NMC64503.1"/>
    <property type="molecule type" value="Genomic_DNA"/>
</dbReference>
<gene>
    <name evidence="2" type="ORF">GYA55_15160</name>
</gene>
<proteinExistence type="predicted"/>
<evidence type="ECO:0000256" key="1">
    <source>
        <dbReference type="SAM" id="MobiDB-lite"/>
    </source>
</evidence>
<dbReference type="SUPFAM" id="SSF53067">
    <property type="entry name" value="Actin-like ATPase domain"/>
    <property type="match status" value="1"/>
</dbReference>
<dbReference type="Proteomes" id="UP000524246">
    <property type="component" value="Unassembled WGS sequence"/>
</dbReference>
<name>A0A7X9FVA1_9DELT</name>
<accession>A0A7X9FVA1</accession>
<feature type="compositionally biased region" description="Polar residues" evidence="1">
    <location>
        <begin position="15"/>
        <end position="25"/>
    </location>
</feature>
<evidence type="ECO:0000313" key="2">
    <source>
        <dbReference type="EMBL" id="NMC64503.1"/>
    </source>
</evidence>
<feature type="region of interest" description="Disordered" evidence="1">
    <location>
        <begin position="1"/>
        <end position="25"/>
    </location>
</feature>
<evidence type="ECO:0000313" key="3">
    <source>
        <dbReference type="Proteomes" id="UP000524246"/>
    </source>
</evidence>
<organism evidence="2 3">
    <name type="scientific">SAR324 cluster bacterium</name>
    <dbReference type="NCBI Taxonomy" id="2024889"/>
    <lineage>
        <taxon>Bacteria</taxon>
        <taxon>Deltaproteobacteria</taxon>
        <taxon>SAR324 cluster</taxon>
    </lineage>
</organism>
<dbReference type="InterPro" id="IPR043129">
    <property type="entry name" value="ATPase_NBD"/>
</dbReference>
<reference evidence="2 3" key="1">
    <citation type="journal article" date="2020" name="Biotechnol. Biofuels">
        <title>New insights from the biogas microbiome by comprehensive genome-resolved metagenomics of nearly 1600 species originating from multiple anaerobic digesters.</title>
        <authorList>
            <person name="Campanaro S."/>
            <person name="Treu L."/>
            <person name="Rodriguez-R L.M."/>
            <person name="Kovalovszki A."/>
            <person name="Ziels R.M."/>
            <person name="Maus I."/>
            <person name="Zhu X."/>
            <person name="Kougias P.G."/>
            <person name="Basile A."/>
            <person name="Luo G."/>
            <person name="Schluter A."/>
            <person name="Konstantinidis K.T."/>
            <person name="Angelidaki I."/>
        </authorList>
    </citation>
    <scope>NUCLEOTIDE SEQUENCE [LARGE SCALE GENOMIC DNA]</scope>
    <source>
        <strain evidence="2">AS27yjCOA_65</strain>
    </source>
</reference>
<protein>
    <submittedName>
        <fullName evidence="2">Uncharacterized protein</fullName>
    </submittedName>
</protein>
<dbReference type="AlphaFoldDB" id="A0A7X9FVA1"/>
<comment type="caution">
    <text evidence="2">The sequence shown here is derived from an EMBL/GenBank/DDBJ whole genome shotgun (WGS) entry which is preliminary data.</text>
</comment>